<keyword evidence="1" id="KW-0805">Transcription regulation</keyword>
<proteinExistence type="predicted"/>
<evidence type="ECO:0000313" key="6">
    <source>
        <dbReference type="EMBL" id="HGE99604.1"/>
    </source>
</evidence>
<dbReference type="AlphaFoldDB" id="A0A7C3UQ65"/>
<evidence type="ECO:0000256" key="3">
    <source>
        <dbReference type="ARBA" id="ARBA00023163"/>
    </source>
</evidence>
<evidence type="ECO:0000259" key="5">
    <source>
        <dbReference type="PROSITE" id="PS50977"/>
    </source>
</evidence>
<dbReference type="InterPro" id="IPR001647">
    <property type="entry name" value="HTH_TetR"/>
</dbReference>
<gene>
    <name evidence="6" type="ORF">ENX07_06000</name>
</gene>
<evidence type="ECO:0000256" key="2">
    <source>
        <dbReference type="ARBA" id="ARBA00023125"/>
    </source>
</evidence>
<evidence type="ECO:0000256" key="1">
    <source>
        <dbReference type="ARBA" id="ARBA00023015"/>
    </source>
</evidence>
<dbReference type="InterPro" id="IPR009057">
    <property type="entry name" value="Homeodomain-like_sf"/>
</dbReference>
<dbReference type="FunFam" id="1.10.10.60:FF:000141">
    <property type="entry name" value="TetR family transcriptional regulator"/>
    <property type="match status" value="1"/>
</dbReference>
<dbReference type="GO" id="GO:0000976">
    <property type="term" value="F:transcription cis-regulatory region binding"/>
    <property type="evidence" value="ECO:0007669"/>
    <property type="project" value="TreeGrafter"/>
</dbReference>
<organism evidence="6">
    <name type="scientific">candidate division WOR-3 bacterium</name>
    <dbReference type="NCBI Taxonomy" id="2052148"/>
    <lineage>
        <taxon>Bacteria</taxon>
        <taxon>Bacteria division WOR-3</taxon>
    </lineage>
</organism>
<name>A0A7C3UQ65_UNCW3</name>
<reference evidence="6" key="1">
    <citation type="journal article" date="2020" name="mSystems">
        <title>Genome- and Community-Level Interaction Insights into Carbon Utilization and Element Cycling Functions of Hydrothermarchaeota in Hydrothermal Sediment.</title>
        <authorList>
            <person name="Zhou Z."/>
            <person name="Liu Y."/>
            <person name="Xu W."/>
            <person name="Pan J."/>
            <person name="Luo Z.H."/>
            <person name="Li M."/>
        </authorList>
    </citation>
    <scope>NUCLEOTIDE SEQUENCE [LARGE SCALE GENOMIC DNA]</scope>
    <source>
        <strain evidence="6">SpSt-906</strain>
    </source>
</reference>
<dbReference type="EMBL" id="DTMQ01000039">
    <property type="protein sequence ID" value="HGE99604.1"/>
    <property type="molecule type" value="Genomic_DNA"/>
</dbReference>
<dbReference type="SUPFAM" id="SSF48498">
    <property type="entry name" value="Tetracyclin repressor-like, C-terminal domain"/>
    <property type="match status" value="1"/>
</dbReference>
<comment type="caution">
    <text evidence="6">The sequence shown here is derived from an EMBL/GenBank/DDBJ whole genome shotgun (WGS) entry which is preliminary data.</text>
</comment>
<sequence length="194" mass="22173">MKLTSQSKREVILRAAEGIFLKKGFFPTRVDDIARVAKVAKGTVYLYFPDKESIYLALFAQKIDEGISFLKTVAKGSASPKMKLTRIFDHWLSNLAKSKGLSSFFSIENINLGEKIVKRVRCEVFPRVKEMMRIIAQIIREGIERKEFRETNPELTALSFLHLVHLGLIYQAFTGKLKEKKGVIKDLFFKGVEV</sequence>
<protein>
    <submittedName>
        <fullName evidence="6">TetR/AcrR family transcriptional regulator</fullName>
    </submittedName>
</protein>
<feature type="DNA-binding region" description="H-T-H motif" evidence="4">
    <location>
        <begin position="29"/>
        <end position="48"/>
    </location>
</feature>
<keyword evidence="3" id="KW-0804">Transcription</keyword>
<dbReference type="Pfam" id="PF00440">
    <property type="entry name" value="TetR_N"/>
    <property type="match status" value="1"/>
</dbReference>
<evidence type="ECO:0000256" key="4">
    <source>
        <dbReference type="PROSITE-ProRule" id="PRU00335"/>
    </source>
</evidence>
<dbReference type="InterPro" id="IPR036271">
    <property type="entry name" value="Tet_transcr_reg_TetR-rel_C_sf"/>
</dbReference>
<dbReference type="Gene3D" id="1.10.357.10">
    <property type="entry name" value="Tetracycline Repressor, domain 2"/>
    <property type="match status" value="1"/>
</dbReference>
<dbReference type="SUPFAM" id="SSF46689">
    <property type="entry name" value="Homeodomain-like"/>
    <property type="match status" value="1"/>
</dbReference>
<dbReference type="PANTHER" id="PTHR30055">
    <property type="entry name" value="HTH-TYPE TRANSCRIPTIONAL REGULATOR RUTR"/>
    <property type="match status" value="1"/>
</dbReference>
<dbReference type="GO" id="GO:0003700">
    <property type="term" value="F:DNA-binding transcription factor activity"/>
    <property type="evidence" value="ECO:0007669"/>
    <property type="project" value="TreeGrafter"/>
</dbReference>
<dbReference type="Gene3D" id="1.10.10.60">
    <property type="entry name" value="Homeodomain-like"/>
    <property type="match status" value="1"/>
</dbReference>
<dbReference type="PROSITE" id="PS50977">
    <property type="entry name" value="HTH_TETR_2"/>
    <property type="match status" value="1"/>
</dbReference>
<keyword evidence="2 4" id="KW-0238">DNA-binding</keyword>
<dbReference type="PRINTS" id="PR00455">
    <property type="entry name" value="HTHTETR"/>
</dbReference>
<feature type="domain" description="HTH tetR-type" evidence="5">
    <location>
        <begin position="6"/>
        <end position="66"/>
    </location>
</feature>
<dbReference type="PANTHER" id="PTHR30055:SF234">
    <property type="entry name" value="HTH-TYPE TRANSCRIPTIONAL REGULATOR BETI"/>
    <property type="match status" value="1"/>
</dbReference>
<accession>A0A7C3UQ65</accession>
<dbReference type="InterPro" id="IPR050109">
    <property type="entry name" value="HTH-type_TetR-like_transc_reg"/>
</dbReference>